<gene>
    <name evidence="1" type="primary">mobC</name>
    <name evidence="1" type="ORF">OUY18_11390</name>
</gene>
<proteinExistence type="predicted"/>
<accession>A0ABT4BY48</accession>
<evidence type="ECO:0000313" key="2">
    <source>
        <dbReference type="Proteomes" id="UP001082703"/>
    </source>
</evidence>
<organism evidence="1 2">
    <name type="scientific">Caproiciproducens galactitolivorans</name>
    <dbReference type="NCBI Taxonomy" id="642589"/>
    <lineage>
        <taxon>Bacteria</taxon>
        <taxon>Bacillati</taxon>
        <taxon>Bacillota</taxon>
        <taxon>Clostridia</taxon>
        <taxon>Eubacteriales</taxon>
        <taxon>Acutalibacteraceae</taxon>
        <taxon>Caproiciproducens</taxon>
    </lineage>
</organism>
<dbReference type="RefSeq" id="WP_268058914.1">
    <property type="nucleotide sequence ID" value="NZ_JAPOHA010000012.1"/>
</dbReference>
<sequence length="112" mass="12976">MANRNRQIQLKFRVTPTEREMIEQKMAQLGTKNMAAYLRKISIDGYVVKLELSELKEMVSLLRRSSNNLNQLTKRVHETGRVYDADLEDSVQNQERLWQAATDILAALAKIK</sequence>
<dbReference type="EMBL" id="JAPOHA010000012">
    <property type="protein sequence ID" value="MCY1714853.1"/>
    <property type="molecule type" value="Genomic_DNA"/>
</dbReference>
<keyword evidence="2" id="KW-1185">Reference proteome</keyword>
<dbReference type="InterPro" id="IPR053842">
    <property type="entry name" value="NikA-like"/>
</dbReference>
<protein>
    <submittedName>
        <fullName evidence="1">Plasmid mobilization relaxosome protein MobC</fullName>
    </submittedName>
</protein>
<comment type="caution">
    <text evidence="1">The sequence shown here is derived from an EMBL/GenBank/DDBJ whole genome shotgun (WGS) entry which is preliminary data.</text>
</comment>
<dbReference type="Pfam" id="PF21983">
    <property type="entry name" value="NikA-like"/>
    <property type="match status" value="1"/>
</dbReference>
<dbReference type="Proteomes" id="UP001082703">
    <property type="component" value="Unassembled WGS sequence"/>
</dbReference>
<reference evidence="1 2" key="1">
    <citation type="submission" date="2022-11" db="EMBL/GenBank/DDBJ databases">
        <authorList>
            <person name="Caiyu Z."/>
        </authorList>
    </citation>
    <scope>NUCLEOTIDE SEQUENCE [LARGE SCALE GENOMIC DNA]</scope>
    <source>
        <strain evidence="1 2">YR-4</strain>
    </source>
</reference>
<evidence type="ECO:0000313" key="1">
    <source>
        <dbReference type="EMBL" id="MCY1714853.1"/>
    </source>
</evidence>
<name>A0ABT4BY48_9FIRM</name>